<dbReference type="RefSeq" id="WP_196568813.1">
    <property type="nucleotide sequence ID" value="NZ_JADRYY010000051.1"/>
</dbReference>
<comment type="caution">
    <text evidence="1">The sequence shown here is derived from an EMBL/GenBank/DDBJ whole genome shotgun (WGS) entry which is preliminary data.</text>
</comment>
<keyword evidence="2" id="KW-1185">Reference proteome</keyword>
<dbReference type="EMBL" id="JADSJP010000060">
    <property type="protein sequence ID" value="MBG2881209.1"/>
    <property type="molecule type" value="Genomic_DNA"/>
</dbReference>
<organism evidence="1 2">
    <name type="scientific">Proteus alimentorum</name>
    <dbReference type="NCBI Taxonomy" id="1973495"/>
    <lineage>
        <taxon>Bacteria</taxon>
        <taxon>Pseudomonadati</taxon>
        <taxon>Pseudomonadota</taxon>
        <taxon>Gammaproteobacteria</taxon>
        <taxon>Enterobacterales</taxon>
        <taxon>Morganellaceae</taxon>
        <taxon>Proteus</taxon>
    </lineage>
</organism>
<evidence type="ECO:0000313" key="1">
    <source>
        <dbReference type="EMBL" id="MBG2881209.1"/>
    </source>
</evidence>
<protein>
    <submittedName>
        <fullName evidence="1">Uncharacterized protein</fullName>
    </submittedName>
</protein>
<evidence type="ECO:0000313" key="2">
    <source>
        <dbReference type="Proteomes" id="UP000614721"/>
    </source>
</evidence>
<accession>A0ABS0IYV3</accession>
<gene>
    <name evidence="1" type="ORF">I4902_18345</name>
</gene>
<sequence length="202" mass="24728">MENRIYKIKEKCDEILSFDMWFNLNESFFWPIMELIDINSDLLINLYNTVEDKYLEVLYHNTVIIPVIESTQSETFVRYIKNQKSEQSLIDDILIYDIESALFINYKELKDPLIAYYFNKIYMQLKNIIIQSYNKNHSEKQIIEILEFTINFSENNPHEYFNYVHVYWLSQYFNKVCRIIHDPKKIEYYKKHLSKIFPKGYF</sequence>
<reference evidence="1 2" key="1">
    <citation type="submission" date="2020-11" db="EMBL/GenBank/DDBJ databases">
        <title>Enhanced detection system for hospital associated transmission using whole genome sequencing surveillance.</title>
        <authorList>
            <person name="Harrison L.H."/>
            <person name="Van Tyne D."/>
            <person name="Marsh J.W."/>
            <person name="Griffith M.P."/>
            <person name="Snyder D.J."/>
            <person name="Cooper V.S."/>
            <person name="Mustapha M."/>
        </authorList>
    </citation>
    <scope>NUCLEOTIDE SEQUENCE [LARGE SCALE GENOMIC DNA]</scope>
    <source>
        <strain evidence="1 2">PR00075</strain>
    </source>
</reference>
<dbReference type="Proteomes" id="UP000614721">
    <property type="component" value="Unassembled WGS sequence"/>
</dbReference>
<proteinExistence type="predicted"/>
<name>A0ABS0IYV3_9GAMM</name>